<accession>A0ABU3VP48</accession>
<evidence type="ECO:0000313" key="5">
    <source>
        <dbReference type="Proteomes" id="UP001272052"/>
    </source>
</evidence>
<dbReference type="EMBL" id="JAWDKC010000012">
    <property type="protein sequence ID" value="MDV0445074.1"/>
    <property type="molecule type" value="Genomic_DNA"/>
</dbReference>
<feature type="compositionally biased region" description="Basic and acidic residues" evidence="1">
    <location>
        <begin position="261"/>
        <end position="284"/>
    </location>
</feature>
<dbReference type="InterPro" id="IPR033469">
    <property type="entry name" value="CYTH-like_dom_sf"/>
</dbReference>
<dbReference type="SMART" id="SM00880">
    <property type="entry name" value="CHAD"/>
    <property type="match status" value="1"/>
</dbReference>
<evidence type="ECO:0000256" key="1">
    <source>
        <dbReference type="SAM" id="MobiDB-lite"/>
    </source>
</evidence>
<dbReference type="PANTHER" id="PTHR39339">
    <property type="entry name" value="SLR1444 PROTEIN"/>
    <property type="match status" value="1"/>
</dbReference>
<sequence length="959" mass="108409">MSGTHKLEIEYKFGIENSGTFEFLSRLEQAGEYKIRDKSHPLFTDIFYDTPDFLLYALGFYLRKRLEDGRDEAVWTLKKAEASADEDENNDEANEAHKRYEIIQILPLDSTCADISDPDLKNTLTAVLGETELIPVLTLEQDRIFKTVLQKGSGEDSETDFSKNRLGDLSVDSVSLTLSEQKHTFTELEIELADGTENDLKEFIETLKSLPELQNNLTVNRFSKFERGLILYFNRDKIEGKVVPGFEKRLSLPNPGGEENENGRENENGKEKTDSGEYENGKGNDENKIVFEYDSAGSGFLLPREKASLMQIAGKDYTSDSTDYFSGTAFTGRDVNFGETGFRNEDLFTKNASVLLALDSGMSFGFAAQVFQTEVKEAAEIRSSFEKGRLEMFPFVFEMNTDSPYYYQKPADDGKVWTAEELVSYYGLDAGQAFGNAENADRFFDFAGPANGLTEKDRSLLKAAALLSGIGKGISVERNIKPAADVILTHPIKDLTLNEIKMLALIFDLREIKNPAADKIRKTIRKSGFFLPPAFQKKAAVLTAILETAASISDAGGKVEKTETTKGESEGETEKRIVKISYRSFETEETKKEIRLKNPEKGFAKEAFDFMIAYEKSPAGDETKKPDAESAMKPDLKINASDMMAVAAEKIFINQIYESDKAEPGVISARDIEDVHDMRVALRKIRSAIIIFKDYLDPEWLAETESEIKKTLSGLGELRDLDVILEKTDSWLKAEKIEKEKLSVFYETVAADRNKAHAIAVDYLGSEDYLSFKAELKKTLDGNVYLGMPHINKKGDVAPTRICDVLPSILYQKAADVTAYHEWMDGPYIYVDKLHRLRIAAKNFRYTLDFFKDCLGDAAGQLIKEFKELQDILGDFHDAVVAVEVIGDYIEKIRKEADVIKEDGRLRQIETTLETLSDYKNYRKEEMETLLSVFHTKWEKMNRRFFNERITKIIAEADF</sequence>
<dbReference type="SMART" id="SM01118">
    <property type="entry name" value="CYTH"/>
    <property type="match status" value="1"/>
</dbReference>
<dbReference type="InterPro" id="IPR007899">
    <property type="entry name" value="CHAD_dom"/>
</dbReference>
<reference evidence="4 5" key="1">
    <citation type="submission" date="2023-06" db="EMBL/GenBank/DDBJ databases">
        <title>Genome sequence of Methanimicrococcus sp. At1.</title>
        <authorList>
            <person name="Protasov E."/>
            <person name="Platt K."/>
            <person name="Poehlein A."/>
            <person name="Daniel R."/>
            <person name="Brune A."/>
        </authorList>
    </citation>
    <scope>NUCLEOTIDE SEQUENCE [LARGE SCALE GENOMIC DNA]</scope>
    <source>
        <strain evidence="4 5">At1</strain>
    </source>
</reference>
<dbReference type="RefSeq" id="WP_318785497.1">
    <property type="nucleotide sequence ID" value="NZ_JAWDKC010000012.1"/>
</dbReference>
<evidence type="ECO:0000259" key="2">
    <source>
        <dbReference type="PROSITE" id="PS51707"/>
    </source>
</evidence>
<organism evidence="4 5">
    <name type="scientific">Methanimicrococcus hacksteinii</name>
    <dbReference type="NCBI Taxonomy" id="3028293"/>
    <lineage>
        <taxon>Archaea</taxon>
        <taxon>Methanobacteriati</taxon>
        <taxon>Methanobacteriota</taxon>
        <taxon>Stenosarchaea group</taxon>
        <taxon>Methanomicrobia</taxon>
        <taxon>Methanosarcinales</taxon>
        <taxon>Methanosarcinaceae</taxon>
        <taxon>Methanimicrococcus</taxon>
    </lineage>
</organism>
<comment type="caution">
    <text evidence="4">The sequence shown here is derived from an EMBL/GenBank/DDBJ whole genome shotgun (WGS) entry which is preliminary data.</text>
</comment>
<dbReference type="SUPFAM" id="SSF109604">
    <property type="entry name" value="HD-domain/PDEase-like"/>
    <property type="match status" value="1"/>
</dbReference>
<gene>
    <name evidence="4" type="ORF">MmiAt1_06300</name>
</gene>
<evidence type="ECO:0000313" key="4">
    <source>
        <dbReference type="EMBL" id="MDV0445074.1"/>
    </source>
</evidence>
<evidence type="ECO:0008006" key="6">
    <source>
        <dbReference type="Google" id="ProtNLM"/>
    </source>
</evidence>
<dbReference type="Pfam" id="PF05235">
    <property type="entry name" value="CHAD"/>
    <property type="match status" value="1"/>
</dbReference>
<dbReference type="SUPFAM" id="SSF55154">
    <property type="entry name" value="CYTH-like phosphatases"/>
    <property type="match status" value="1"/>
</dbReference>
<feature type="domain" description="CHAD" evidence="3">
    <location>
        <begin position="641"/>
        <end position="943"/>
    </location>
</feature>
<dbReference type="InterPro" id="IPR023577">
    <property type="entry name" value="CYTH_domain"/>
</dbReference>
<dbReference type="PROSITE" id="PS51708">
    <property type="entry name" value="CHAD"/>
    <property type="match status" value="1"/>
</dbReference>
<dbReference type="Proteomes" id="UP001272052">
    <property type="component" value="Unassembled WGS sequence"/>
</dbReference>
<evidence type="ECO:0000259" key="3">
    <source>
        <dbReference type="PROSITE" id="PS51708"/>
    </source>
</evidence>
<protein>
    <recommendedName>
        <fullName evidence="6">CHAD domain-containing protein</fullName>
    </recommendedName>
</protein>
<dbReference type="Pfam" id="PF01928">
    <property type="entry name" value="CYTH"/>
    <property type="match status" value="1"/>
</dbReference>
<dbReference type="Gene3D" id="2.40.320.10">
    <property type="entry name" value="Hypothetical Protein Pfu-838710-001"/>
    <property type="match status" value="1"/>
</dbReference>
<feature type="domain" description="CYTH" evidence="2">
    <location>
        <begin position="6"/>
        <end position="235"/>
    </location>
</feature>
<keyword evidence="5" id="KW-1185">Reference proteome</keyword>
<name>A0ABU3VP48_9EURY</name>
<dbReference type="InterPro" id="IPR038186">
    <property type="entry name" value="CHAD_dom_sf"/>
</dbReference>
<dbReference type="Gene3D" id="1.10.3210.10">
    <property type="entry name" value="Hypothetical protein af1432"/>
    <property type="match status" value="1"/>
</dbReference>
<dbReference type="Gene3D" id="1.40.20.10">
    <property type="entry name" value="CHAD domain"/>
    <property type="match status" value="1"/>
</dbReference>
<dbReference type="PROSITE" id="PS51707">
    <property type="entry name" value="CYTH"/>
    <property type="match status" value="1"/>
</dbReference>
<proteinExistence type="predicted"/>
<feature type="region of interest" description="Disordered" evidence="1">
    <location>
        <begin position="247"/>
        <end position="284"/>
    </location>
</feature>
<dbReference type="PANTHER" id="PTHR39339:SF1">
    <property type="entry name" value="CHAD DOMAIN-CONTAINING PROTEIN"/>
    <property type="match status" value="1"/>
</dbReference>